<keyword evidence="7" id="KW-1185">Reference proteome</keyword>
<accession>A0A7X0F4Z3</accession>
<comment type="caution">
    <text evidence="6">The sequence shown here is derived from an EMBL/GenBank/DDBJ whole genome shotgun (WGS) entry which is preliminary data.</text>
</comment>
<dbReference type="PIRSF" id="PIRSF037567">
    <property type="entry name" value="MTTB_MeTrfase"/>
    <property type="match status" value="1"/>
</dbReference>
<organism evidence="6 7">
    <name type="scientific">Aminobacter aganoensis</name>
    <dbReference type="NCBI Taxonomy" id="83264"/>
    <lineage>
        <taxon>Bacteria</taxon>
        <taxon>Pseudomonadati</taxon>
        <taxon>Pseudomonadota</taxon>
        <taxon>Alphaproteobacteria</taxon>
        <taxon>Hyphomicrobiales</taxon>
        <taxon>Phyllobacteriaceae</taxon>
        <taxon>Aminobacter</taxon>
    </lineage>
</organism>
<protein>
    <recommendedName>
        <fullName evidence="4">Methyltransferase</fullName>
        <ecNumber evidence="4">2.1.1.-</ecNumber>
    </recommendedName>
</protein>
<evidence type="ECO:0000313" key="6">
    <source>
        <dbReference type="EMBL" id="MBB6353147.1"/>
    </source>
</evidence>
<dbReference type="Pfam" id="PF06253">
    <property type="entry name" value="MTTB"/>
    <property type="match status" value="1"/>
</dbReference>
<dbReference type="AlphaFoldDB" id="A0A7X0F4Z3"/>
<dbReference type="GO" id="GO:0008168">
    <property type="term" value="F:methyltransferase activity"/>
    <property type="evidence" value="ECO:0007669"/>
    <property type="project" value="UniProtKB-KW"/>
</dbReference>
<dbReference type="EMBL" id="JACHOU010000002">
    <property type="protein sequence ID" value="MBB6353147.1"/>
    <property type="molecule type" value="Genomic_DNA"/>
</dbReference>
<dbReference type="Proteomes" id="UP000536262">
    <property type="component" value="Unassembled WGS sequence"/>
</dbReference>
<evidence type="ECO:0000256" key="2">
    <source>
        <dbReference type="ARBA" id="ARBA00022603"/>
    </source>
</evidence>
<reference evidence="6 7" key="1">
    <citation type="submission" date="2020-08" db="EMBL/GenBank/DDBJ databases">
        <title>Genomic Encyclopedia of Type Strains, Phase IV (KMG-IV): sequencing the most valuable type-strain genomes for metagenomic binning, comparative biology and taxonomic classification.</title>
        <authorList>
            <person name="Goeker M."/>
        </authorList>
    </citation>
    <scope>NUCLEOTIDE SEQUENCE [LARGE SCALE GENOMIC DNA]</scope>
    <source>
        <strain evidence="6 7">DSM 7051</strain>
    </source>
</reference>
<sequence length="521" mass="57266">MNVVAPETQVEPVKRRERGGRNARREQRSHGPEAHGRPYIVRNIPTYDMLSEENLVRIEETADRILAEIGIEFRDDPVALDHWRRAGAKVEGVLVKFEPGLLRELLRTAPATFTQHARNPERSVEIGGKSVVFSPAYGSPFVMDLDKGRRYGTIEDFRNFVKLAQSSPWLHHSGGTICEPVDVPVNKRHLDMVYSHIRYSDRAFMGSVTSEARAEDSIDMARIVFGDEFADKNCVILGNVNVNSPLVWDATMTTALRAYARANQAAVVVPFILGGAMGPVTNAGAIAQSLAETMAGCALTQLERPGAPVIFGNFLSSMSLRSGSPTFGTPEPAIGSMVIGQLARRLNLPLRCSGNFTTSKLPDAHAMNEGTMSMLAAVHCGANFILHSAGFLDGLLSMSYEKFVMDADFCGALHTYLDGVKIDDNQLALDAFREVGPGNHFFGCAHTMANYETAFWDSAIADNEPYEKWEAAGSVDAAARANKRWKTMLAEYQAPPLDPGIDEALQEFMTRKKASMEDAWY</sequence>
<dbReference type="RefSeq" id="WP_055978942.1">
    <property type="nucleotide sequence ID" value="NZ_BAABEG010000001.1"/>
</dbReference>
<dbReference type="InterPro" id="IPR038601">
    <property type="entry name" value="MttB-like_sf"/>
</dbReference>
<comment type="similarity">
    <text evidence="1 4">Belongs to the trimethylamine methyltransferase family.</text>
</comment>
<feature type="compositionally biased region" description="Basic and acidic residues" evidence="5">
    <location>
        <begin position="19"/>
        <end position="36"/>
    </location>
</feature>
<keyword evidence="3 4" id="KW-0808">Transferase</keyword>
<keyword evidence="2 6" id="KW-0489">Methyltransferase</keyword>
<dbReference type="GO" id="GO:0015948">
    <property type="term" value="P:methanogenesis"/>
    <property type="evidence" value="ECO:0007669"/>
    <property type="project" value="UniProtKB-UniRule"/>
</dbReference>
<proteinExistence type="inferred from homology"/>
<feature type="region of interest" description="Disordered" evidence="5">
    <location>
        <begin position="1"/>
        <end position="38"/>
    </location>
</feature>
<evidence type="ECO:0000256" key="5">
    <source>
        <dbReference type="SAM" id="MobiDB-lite"/>
    </source>
</evidence>
<dbReference type="EC" id="2.1.1.-" evidence="4"/>
<gene>
    <name evidence="6" type="ORF">GGR00_000915</name>
</gene>
<dbReference type="Gene3D" id="3.20.20.480">
    <property type="entry name" value="Trimethylamine methyltransferase-like"/>
    <property type="match status" value="1"/>
</dbReference>
<dbReference type="GO" id="GO:0032259">
    <property type="term" value="P:methylation"/>
    <property type="evidence" value="ECO:0007669"/>
    <property type="project" value="UniProtKB-KW"/>
</dbReference>
<evidence type="ECO:0000256" key="1">
    <source>
        <dbReference type="ARBA" id="ARBA00007137"/>
    </source>
</evidence>
<dbReference type="InterPro" id="IPR010426">
    <property type="entry name" value="MTTB_MeTrfase"/>
</dbReference>
<evidence type="ECO:0000256" key="4">
    <source>
        <dbReference type="PIRNR" id="PIRNR037567"/>
    </source>
</evidence>
<evidence type="ECO:0000313" key="7">
    <source>
        <dbReference type="Proteomes" id="UP000536262"/>
    </source>
</evidence>
<name>A0A7X0F4Z3_9HYPH</name>
<evidence type="ECO:0000256" key="3">
    <source>
        <dbReference type="ARBA" id="ARBA00022679"/>
    </source>
</evidence>